<dbReference type="Proteomes" id="UP000279833">
    <property type="component" value="Unassembled WGS sequence"/>
</dbReference>
<dbReference type="Gene3D" id="2.60.40.10">
    <property type="entry name" value="Immunoglobulins"/>
    <property type="match status" value="1"/>
</dbReference>
<dbReference type="STRING" id="6186.A0A183KMU0"/>
<keyword evidence="3" id="KW-1185">Reference proteome</keyword>
<dbReference type="AlphaFoldDB" id="A0A183KMU0"/>
<dbReference type="InterPro" id="IPR007110">
    <property type="entry name" value="Ig-like_dom"/>
</dbReference>
<evidence type="ECO:0000313" key="3">
    <source>
        <dbReference type="Proteomes" id="UP000279833"/>
    </source>
</evidence>
<evidence type="ECO:0000259" key="1">
    <source>
        <dbReference type="PROSITE" id="PS50835"/>
    </source>
</evidence>
<dbReference type="WBParaSite" id="SCUD_0001636801-mRNA-1">
    <property type="protein sequence ID" value="SCUD_0001636801-mRNA-1"/>
    <property type="gene ID" value="SCUD_0001636801"/>
</dbReference>
<evidence type="ECO:0000313" key="2">
    <source>
        <dbReference type="EMBL" id="VDP61437.1"/>
    </source>
</evidence>
<proteinExistence type="predicted"/>
<sequence length="198" mass="22867">MSPPPGSVMVSLPGETRELHCEFPVANPRDVRWYFENQLLENHPTVNATGKIFRIDRLRVSIVTIRGIEYDHGGTYECRIGRDIKQAHLVVRGAVKSYILTITPQRLTVRPYQPVEFECFAASEDGQPAPFTPRFRVIDSRISFETTRVSENRVRFVLQRGLGPDQNGTIVECLSDVRLKYPKYLYIIILFIYIYIFD</sequence>
<organism evidence="4">
    <name type="scientific">Schistosoma curassoni</name>
    <dbReference type="NCBI Taxonomy" id="6186"/>
    <lineage>
        <taxon>Eukaryota</taxon>
        <taxon>Metazoa</taxon>
        <taxon>Spiralia</taxon>
        <taxon>Lophotrochozoa</taxon>
        <taxon>Platyhelminthes</taxon>
        <taxon>Trematoda</taxon>
        <taxon>Digenea</taxon>
        <taxon>Strigeidida</taxon>
        <taxon>Schistosomatoidea</taxon>
        <taxon>Schistosomatidae</taxon>
        <taxon>Schistosoma</taxon>
    </lineage>
</organism>
<accession>A0A183KMU0</accession>
<gene>
    <name evidence="2" type="ORF">SCUD_LOCUS16365</name>
</gene>
<dbReference type="InterPro" id="IPR013783">
    <property type="entry name" value="Ig-like_fold"/>
</dbReference>
<reference evidence="2 3" key="2">
    <citation type="submission" date="2018-11" db="EMBL/GenBank/DDBJ databases">
        <authorList>
            <consortium name="Pathogen Informatics"/>
        </authorList>
    </citation>
    <scope>NUCLEOTIDE SEQUENCE [LARGE SCALE GENOMIC DNA]</scope>
    <source>
        <strain evidence="2">Dakar</strain>
        <strain evidence="3">Dakar, Senegal</strain>
    </source>
</reference>
<dbReference type="InterPro" id="IPR036179">
    <property type="entry name" value="Ig-like_dom_sf"/>
</dbReference>
<reference evidence="4" key="1">
    <citation type="submission" date="2016-06" db="UniProtKB">
        <authorList>
            <consortium name="WormBaseParasite"/>
        </authorList>
    </citation>
    <scope>IDENTIFICATION</scope>
</reference>
<dbReference type="InterPro" id="IPR003599">
    <property type="entry name" value="Ig_sub"/>
</dbReference>
<protein>
    <submittedName>
        <fullName evidence="4">Ig-like domain-containing protein</fullName>
    </submittedName>
</protein>
<dbReference type="SMART" id="SM00409">
    <property type="entry name" value="IG"/>
    <property type="match status" value="1"/>
</dbReference>
<dbReference type="EMBL" id="UZAK01038585">
    <property type="protein sequence ID" value="VDP61437.1"/>
    <property type="molecule type" value="Genomic_DNA"/>
</dbReference>
<feature type="domain" description="Ig-like" evidence="1">
    <location>
        <begin position="4"/>
        <end position="80"/>
    </location>
</feature>
<dbReference type="SUPFAM" id="SSF48726">
    <property type="entry name" value="Immunoglobulin"/>
    <property type="match status" value="1"/>
</dbReference>
<evidence type="ECO:0000313" key="4">
    <source>
        <dbReference type="WBParaSite" id="SCUD_0001636801-mRNA-1"/>
    </source>
</evidence>
<dbReference type="PROSITE" id="PS50835">
    <property type="entry name" value="IG_LIKE"/>
    <property type="match status" value="1"/>
</dbReference>
<name>A0A183KMU0_9TREM</name>